<proteinExistence type="predicted"/>
<organism evidence="1 2">
    <name type="scientific">Neocallimastix californiae</name>
    <dbReference type="NCBI Taxonomy" id="1754190"/>
    <lineage>
        <taxon>Eukaryota</taxon>
        <taxon>Fungi</taxon>
        <taxon>Fungi incertae sedis</taxon>
        <taxon>Chytridiomycota</taxon>
        <taxon>Chytridiomycota incertae sedis</taxon>
        <taxon>Neocallimastigomycetes</taxon>
        <taxon>Neocallimastigales</taxon>
        <taxon>Neocallimastigaceae</taxon>
        <taxon>Neocallimastix</taxon>
    </lineage>
</organism>
<dbReference type="PANTHER" id="PTHR43431:SF1">
    <property type="entry name" value="OS08G0476300 PROTEIN"/>
    <property type="match status" value="1"/>
</dbReference>
<accession>A0A1Y2D5L4</accession>
<dbReference type="STRING" id="1754190.A0A1Y2D5L4"/>
<reference evidence="1 2" key="1">
    <citation type="submission" date="2016-08" db="EMBL/GenBank/DDBJ databases">
        <title>A Parts List for Fungal Cellulosomes Revealed by Comparative Genomics.</title>
        <authorList>
            <consortium name="DOE Joint Genome Institute"/>
            <person name="Haitjema C.H."/>
            <person name="Gilmore S.P."/>
            <person name="Henske J.K."/>
            <person name="Solomon K.V."/>
            <person name="De Groot R."/>
            <person name="Kuo A."/>
            <person name="Mondo S.J."/>
            <person name="Salamov A.A."/>
            <person name="Labutti K."/>
            <person name="Zhao Z."/>
            <person name="Chiniquy J."/>
            <person name="Barry K."/>
            <person name="Brewer H.M."/>
            <person name="Purvine S.O."/>
            <person name="Wright A.T."/>
            <person name="Boxma B."/>
            <person name="Van Alen T."/>
            <person name="Hackstein J.H."/>
            <person name="Baker S.E."/>
            <person name="Grigoriev I.V."/>
            <person name="O'Malley M.A."/>
        </authorList>
    </citation>
    <scope>NUCLEOTIDE SEQUENCE [LARGE SCALE GENOMIC DNA]</scope>
    <source>
        <strain evidence="1 2">G1</strain>
    </source>
</reference>
<dbReference type="Pfam" id="PF00106">
    <property type="entry name" value="adh_short"/>
    <property type="match status" value="1"/>
</dbReference>
<evidence type="ECO:0000313" key="1">
    <source>
        <dbReference type="EMBL" id="ORY54497.1"/>
    </source>
</evidence>
<evidence type="ECO:0000313" key="2">
    <source>
        <dbReference type="Proteomes" id="UP000193920"/>
    </source>
</evidence>
<dbReference type="Proteomes" id="UP000193920">
    <property type="component" value="Unassembled WGS sequence"/>
</dbReference>
<dbReference type="PANTHER" id="PTHR43431">
    <property type="entry name" value="OXIDOREDUCTASE, SHORT CHAIN DEHYDROGENASE/REDUCTASE FAMILY (AFU_ORTHOLOGUE AFUA_5G14000)"/>
    <property type="match status" value="1"/>
</dbReference>
<dbReference type="SUPFAM" id="SSF51735">
    <property type="entry name" value="NAD(P)-binding Rossmann-fold domains"/>
    <property type="match status" value="1"/>
</dbReference>
<dbReference type="EMBL" id="MCOG01000084">
    <property type="protein sequence ID" value="ORY54497.1"/>
    <property type="molecule type" value="Genomic_DNA"/>
</dbReference>
<dbReference type="PRINTS" id="PR01397">
    <property type="entry name" value="DHBDHDRGNASE"/>
</dbReference>
<gene>
    <name evidence="1" type="ORF">LY90DRAFT_702289</name>
</gene>
<dbReference type="OrthoDB" id="547399at2759"/>
<name>A0A1Y2D5L4_9FUNG</name>
<protein>
    <submittedName>
        <fullName evidence="1">Short-chain dehydrogenase/reductase SDR</fullName>
    </submittedName>
</protein>
<dbReference type="Gene3D" id="3.40.50.720">
    <property type="entry name" value="NAD(P)-binding Rossmann-like Domain"/>
    <property type="match status" value="1"/>
</dbReference>
<dbReference type="InterPro" id="IPR003560">
    <property type="entry name" value="DHB_DH"/>
</dbReference>
<dbReference type="AlphaFoldDB" id="A0A1Y2D5L4"/>
<dbReference type="GO" id="GO:0008667">
    <property type="term" value="F:2,3-dihydro-2,3-dihydroxybenzoate dehydrogenase activity"/>
    <property type="evidence" value="ECO:0007669"/>
    <property type="project" value="InterPro"/>
</dbReference>
<comment type="caution">
    <text evidence="1">The sequence shown here is derived from an EMBL/GenBank/DDBJ whole genome shotgun (WGS) entry which is preliminary data.</text>
</comment>
<dbReference type="GO" id="GO:0019290">
    <property type="term" value="P:siderophore biosynthetic process"/>
    <property type="evidence" value="ECO:0007669"/>
    <property type="project" value="InterPro"/>
</dbReference>
<keyword evidence="2" id="KW-1185">Reference proteome</keyword>
<dbReference type="InterPro" id="IPR036291">
    <property type="entry name" value="NAD(P)-bd_dom_sf"/>
</dbReference>
<dbReference type="InterPro" id="IPR002347">
    <property type="entry name" value="SDR_fam"/>
</dbReference>
<sequence length="220" mass="24020">MKTAVIVGAGKGMGNHIAERFAKEGFRVVLMARRQEAVEAYVQEFKGKGYEAVGKVADASDKAQITSALQDIQKQFDFIDVLVYNVAILEGGKASELTSESVLKHFNVDVAGGVSCVEVVLPEMRKRKTGAILFTGGLFGVFPNAYPDFANISIGKEVLRIYAMMLNKELKDTGVFVGIVNLMGVVGSNESLSPKNLSDYYWKLYTEQKDFEIMAPSPSS</sequence>